<protein>
    <submittedName>
        <fullName evidence="1">Uncharacterized protein</fullName>
    </submittedName>
</protein>
<sequence>MLESAVLPALKLAKAGATGLGVPGVEPVITAVLELVTMVSIMKSNKEDLSKLEQILKKLTVIDMATAGDDLKARTAELALNLTPLAEKCTALVEERDIKHLFRSKEYKEKIQGIKNSITSHIQEFTFYGNISIEKIVANMISKGRVIIYCERIGLNFGVLQLTIFRPEILLQDSNVCQHATMLKTHQINAWRAHEWR</sequence>
<dbReference type="OrthoDB" id="3053320at2759"/>
<keyword evidence="2" id="KW-1185">Reference proteome</keyword>
<reference evidence="1" key="1">
    <citation type="submission" date="2020-05" db="EMBL/GenBank/DDBJ databases">
        <title>Mycena genomes resolve the evolution of fungal bioluminescence.</title>
        <authorList>
            <person name="Tsai I.J."/>
        </authorList>
    </citation>
    <scope>NUCLEOTIDE SEQUENCE</scope>
    <source>
        <strain evidence="1">160909Yilan</strain>
    </source>
</reference>
<organism evidence="1 2">
    <name type="scientific">Mycena sanguinolenta</name>
    <dbReference type="NCBI Taxonomy" id="230812"/>
    <lineage>
        <taxon>Eukaryota</taxon>
        <taxon>Fungi</taxon>
        <taxon>Dikarya</taxon>
        <taxon>Basidiomycota</taxon>
        <taxon>Agaricomycotina</taxon>
        <taxon>Agaricomycetes</taxon>
        <taxon>Agaricomycetidae</taxon>
        <taxon>Agaricales</taxon>
        <taxon>Marasmiineae</taxon>
        <taxon>Mycenaceae</taxon>
        <taxon>Mycena</taxon>
    </lineage>
</organism>
<proteinExistence type="predicted"/>
<accession>A0A8H6ZIK0</accession>
<gene>
    <name evidence="1" type="ORF">MSAN_00227600</name>
</gene>
<dbReference type="Proteomes" id="UP000623467">
    <property type="component" value="Unassembled WGS sequence"/>
</dbReference>
<dbReference type="EMBL" id="JACAZH010000001">
    <property type="protein sequence ID" value="KAF7378037.1"/>
    <property type="molecule type" value="Genomic_DNA"/>
</dbReference>
<evidence type="ECO:0000313" key="2">
    <source>
        <dbReference type="Proteomes" id="UP000623467"/>
    </source>
</evidence>
<dbReference type="AlphaFoldDB" id="A0A8H6ZIK0"/>
<comment type="caution">
    <text evidence="1">The sequence shown here is derived from an EMBL/GenBank/DDBJ whole genome shotgun (WGS) entry which is preliminary data.</text>
</comment>
<name>A0A8H6ZIK0_9AGAR</name>
<evidence type="ECO:0000313" key="1">
    <source>
        <dbReference type="EMBL" id="KAF7378037.1"/>
    </source>
</evidence>